<evidence type="ECO:0000313" key="5">
    <source>
        <dbReference type="EMBL" id="NKC33873.1"/>
    </source>
</evidence>
<feature type="domain" description="HTH araC/xylS-type" evidence="4">
    <location>
        <begin position="67"/>
        <end position="165"/>
    </location>
</feature>
<dbReference type="Gene3D" id="1.10.10.60">
    <property type="entry name" value="Homeodomain-like"/>
    <property type="match status" value="1"/>
</dbReference>
<dbReference type="SUPFAM" id="SSF46689">
    <property type="entry name" value="Homeodomain-like"/>
    <property type="match status" value="2"/>
</dbReference>
<dbReference type="Pfam" id="PF12833">
    <property type="entry name" value="HTH_18"/>
    <property type="match status" value="1"/>
</dbReference>
<dbReference type="PANTHER" id="PTHR46796">
    <property type="entry name" value="HTH-TYPE TRANSCRIPTIONAL ACTIVATOR RHAS-RELATED"/>
    <property type="match status" value="1"/>
</dbReference>
<gene>
    <name evidence="5" type="ORF">HEQ75_23640</name>
</gene>
<name>A0ABX1EA82_9PROT</name>
<keyword evidence="3" id="KW-0804">Transcription</keyword>
<organism evidence="5 6">
    <name type="scientific">Falsiroseomonas selenitidurans</name>
    <dbReference type="NCBI Taxonomy" id="2716335"/>
    <lineage>
        <taxon>Bacteria</taxon>
        <taxon>Pseudomonadati</taxon>
        <taxon>Pseudomonadota</taxon>
        <taxon>Alphaproteobacteria</taxon>
        <taxon>Acetobacterales</taxon>
        <taxon>Roseomonadaceae</taxon>
        <taxon>Falsiroseomonas</taxon>
    </lineage>
</organism>
<dbReference type="SMART" id="SM00342">
    <property type="entry name" value="HTH_ARAC"/>
    <property type="match status" value="1"/>
</dbReference>
<evidence type="ECO:0000259" key="4">
    <source>
        <dbReference type="PROSITE" id="PS01124"/>
    </source>
</evidence>
<dbReference type="Proteomes" id="UP000787635">
    <property type="component" value="Unassembled WGS sequence"/>
</dbReference>
<dbReference type="PRINTS" id="PR00032">
    <property type="entry name" value="HTHARAC"/>
</dbReference>
<proteinExistence type="predicted"/>
<dbReference type="PROSITE" id="PS01124">
    <property type="entry name" value="HTH_ARAC_FAMILY_2"/>
    <property type="match status" value="1"/>
</dbReference>
<evidence type="ECO:0000256" key="3">
    <source>
        <dbReference type="ARBA" id="ARBA00023163"/>
    </source>
</evidence>
<sequence>MRPSAADLPLCAGLDDPALDGLVRALACAGEATSAVYAEHWAVLAALRLLRLPDVPQRLSIAPWRLARSLALAEARLAEDVSLSDLAEAAGLSRFHFARAFRAATGQTPHAHLRRLRCERAKSLMEAGGMTLAEVALACGFAHQAHFTTAFRNVTGTTPGRWRQERLS</sequence>
<reference evidence="5 6" key="1">
    <citation type="submission" date="2020-03" db="EMBL/GenBank/DDBJ databases">
        <title>Roseomonas selenitidurans sp. nov. isolated from urban soil.</title>
        <authorList>
            <person name="Liu H."/>
        </authorList>
    </citation>
    <scope>NUCLEOTIDE SEQUENCE [LARGE SCALE GENOMIC DNA]</scope>
    <source>
        <strain evidence="5 6">BU-1</strain>
    </source>
</reference>
<keyword evidence="2" id="KW-0238">DNA-binding</keyword>
<dbReference type="InterPro" id="IPR020449">
    <property type="entry name" value="Tscrpt_reg_AraC-type_HTH"/>
</dbReference>
<dbReference type="EMBL" id="JAAVNE010000057">
    <property type="protein sequence ID" value="NKC33873.1"/>
    <property type="molecule type" value="Genomic_DNA"/>
</dbReference>
<dbReference type="InterPro" id="IPR009057">
    <property type="entry name" value="Homeodomain-like_sf"/>
</dbReference>
<keyword evidence="1" id="KW-0805">Transcription regulation</keyword>
<evidence type="ECO:0000313" key="6">
    <source>
        <dbReference type="Proteomes" id="UP000787635"/>
    </source>
</evidence>
<keyword evidence="6" id="KW-1185">Reference proteome</keyword>
<evidence type="ECO:0000256" key="2">
    <source>
        <dbReference type="ARBA" id="ARBA00023125"/>
    </source>
</evidence>
<dbReference type="InterPro" id="IPR018060">
    <property type="entry name" value="HTH_AraC"/>
</dbReference>
<protein>
    <submittedName>
        <fullName evidence="5">Helix-turn-helix transcriptional regulator</fullName>
    </submittedName>
</protein>
<dbReference type="InterPro" id="IPR050204">
    <property type="entry name" value="AraC_XylS_family_regulators"/>
</dbReference>
<comment type="caution">
    <text evidence="5">The sequence shown here is derived from an EMBL/GenBank/DDBJ whole genome shotgun (WGS) entry which is preliminary data.</text>
</comment>
<evidence type="ECO:0000256" key="1">
    <source>
        <dbReference type="ARBA" id="ARBA00023015"/>
    </source>
</evidence>
<accession>A0ABX1EA82</accession>